<comment type="subcellular location">
    <subcellularLocation>
        <location evidence="1 8">Cell outer membrane</location>
        <topology evidence="1 8">Multi-pass membrane protein</topology>
    </subcellularLocation>
</comment>
<evidence type="ECO:0000256" key="8">
    <source>
        <dbReference type="PROSITE-ProRule" id="PRU01360"/>
    </source>
</evidence>
<dbReference type="NCBIfam" id="TIGR04056">
    <property type="entry name" value="OMP_RagA_SusC"/>
    <property type="match status" value="1"/>
</dbReference>
<dbReference type="AlphaFoldDB" id="A0A1N6D0E1"/>
<dbReference type="Proteomes" id="UP000185003">
    <property type="component" value="Unassembled WGS sequence"/>
</dbReference>
<keyword evidence="3 8" id="KW-1134">Transmembrane beta strand</keyword>
<evidence type="ECO:0000313" key="11">
    <source>
        <dbReference type="Proteomes" id="UP000185003"/>
    </source>
</evidence>
<keyword evidence="2 8" id="KW-0813">Transport</keyword>
<dbReference type="SMART" id="SM00965">
    <property type="entry name" value="STN"/>
    <property type="match status" value="1"/>
</dbReference>
<evidence type="ECO:0000256" key="7">
    <source>
        <dbReference type="ARBA" id="ARBA00023237"/>
    </source>
</evidence>
<dbReference type="PANTHER" id="PTHR30069:SF29">
    <property type="entry name" value="HEMOGLOBIN AND HEMOGLOBIN-HAPTOGLOBIN-BINDING PROTEIN 1-RELATED"/>
    <property type="match status" value="1"/>
</dbReference>
<dbReference type="Gene3D" id="2.40.170.20">
    <property type="entry name" value="TonB-dependent receptor, beta-barrel domain"/>
    <property type="match status" value="1"/>
</dbReference>
<accession>A0A1N6D0E1</accession>
<evidence type="ECO:0000256" key="2">
    <source>
        <dbReference type="ARBA" id="ARBA00022448"/>
    </source>
</evidence>
<dbReference type="InterPro" id="IPR039426">
    <property type="entry name" value="TonB-dep_rcpt-like"/>
</dbReference>
<dbReference type="InterPro" id="IPR011662">
    <property type="entry name" value="Secretin/TonB_short_N"/>
</dbReference>
<dbReference type="InterPro" id="IPR036942">
    <property type="entry name" value="Beta-barrel_TonB_sf"/>
</dbReference>
<evidence type="ECO:0000256" key="3">
    <source>
        <dbReference type="ARBA" id="ARBA00022452"/>
    </source>
</evidence>
<dbReference type="Gene3D" id="2.170.130.10">
    <property type="entry name" value="TonB-dependent receptor, plug domain"/>
    <property type="match status" value="1"/>
</dbReference>
<dbReference type="GO" id="GO:0015344">
    <property type="term" value="F:siderophore uptake transmembrane transporter activity"/>
    <property type="evidence" value="ECO:0007669"/>
    <property type="project" value="TreeGrafter"/>
</dbReference>
<evidence type="ECO:0000313" key="10">
    <source>
        <dbReference type="EMBL" id="SIN64252.1"/>
    </source>
</evidence>
<evidence type="ECO:0000256" key="4">
    <source>
        <dbReference type="ARBA" id="ARBA00022692"/>
    </source>
</evidence>
<dbReference type="InterPro" id="IPR023996">
    <property type="entry name" value="TonB-dep_OMP_SusC/RagA"/>
</dbReference>
<keyword evidence="7 8" id="KW-0998">Cell outer membrane</keyword>
<protein>
    <submittedName>
        <fullName evidence="10">TonB-linked outer membrane protein, SusC/RagA family</fullName>
    </submittedName>
</protein>
<dbReference type="PROSITE" id="PS52016">
    <property type="entry name" value="TONB_DEPENDENT_REC_3"/>
    <property type="match status" value="1"/>
</dbReference>
<sequence>MQLTAICKGSFIKWAPLTAKSLLIMKLLAVFLLATCLQASATAYAQKISLRQKNASLQSVLEEIEKQTSYQFFYNERLIKSARKVNVAIQNASLEEALKLCFKDQPFTYTILDKTIIINKEETPAQPAANLIDITGRVTDETGKPLSRASVTVKGTNIRTTTNENGEFRLSGVEDNAVLEVTYVGYTQKTVNVNSKTSLTIALQQQSSNLETIVVTYGNQRKKEVVGAVSQLKASDIKDQPTGTFAERLQGKFPGVQAAQVTGRPGQSMDIRIRGAASISASNRPLVVIDGIPVLGDPDAINNINPDEIETFSVLKDAAATSLYGSRAANGVVLITTKRGKAGLPKVDFNAYYGVATLMKELKPEVMNATELATYMKGFYEDKIRYEGYTGGIPVEYQNPAQYGKGTDWYDLVMQNAPVQNYNISVSTGNEKSALSIIGGYFNQEGIMKNTGYKRYSLRINGDVNINKNIKVGANLAPSLQEEHNNRQGNGFNIDGQRNILASTLMMPPMASAYNPDGSLTLGYAGGFSNLFVWPNPLRQLLEINDNSTRLRLLANLFTEISFLEDFKFKTSISTDVNGFTRKKFVPSTSRGGFNVVPIDNAPPGNKSAYGEANMNNNYSWINENTLSYEKTIHDHSVRALAGLSAQRWNDYRSNIVGEDFPDNSIEYLNTAARFSTVNSTSTAWSLLSLFGTVNYNYKGKYFLQGSIRRDGSSRFGFDNRWGTFPSVGAGWVISDEPFMKGLSSTVSFLKIRGSYGLTGNNEIGDYTSISTVGASNYAFSSGLASGKAQTNFGNSLLSWEKNKQLDIGLEMNLFNDRITISYDYYKKKTDGLLYQVAVPRATGFLNAWANIGTIRFWGHEVSVNSKNLTGTFKWNTSFNISFNRNIVEKLGANNAPIGATPTTALSDFTDWKTVVGQPLGQFFGYIFDGVFMNQAEFDAGAKYPAARVGTVRMKDLNGDKIIDAANDRTFIGNPNPDFIFGISNNFLYKNFDLSIAASGTYGNEMKNSMTESLYNMDGVFNAPKELMYRWRSEQDPGNGRIQRTLAGSTVLSRSDNSFFIYDASHLTINNITLGYTFKMPHVKSLRIYGGVQNAYIFTSYKGNPETSSNALNGVSQGEDIGGYPVPRTYTLGINLGL</sequence>
<evidence type="ECO:0000259" key="9">
    <source>
        <dbReference type="SMART" id="SM00965"/>
    </source>
</evidence>
<dbReference type="STRING" id="536979.SAMN04488055_0030"/>
<keyword evidence="11" id="KW-1185">Reference proteome</keyword>
<dbReference type="GO" id="GO:0044718">
    <property type="term" value="P:siderophore transmembrane transport"/>
    <property type="evidence" value="ECO:0007669"/>
    <property type="project" value="TreeGrafter"/>
</dbReference>
<dbReference type="InterPro" id="IPR037066">
    <property type="entry name" value="Plug_dom_sf"/>
</dbReference>
<dbReference type="FunFam" id="2.170.130.10:FF:000003">
    <property type="entry name" value="SusC/RagA family TonB-linked outer membrane protein"/>
    <property type="match status" value="1"/>
</dbReference>
<dbReference type="SUPFAM" id="SSF49464">
    <property type="entry name" value="Carboxypeptidase regulatory domain-like"/>
    <property type="match status" value="1"/>
</dbReference>
<keyword evidence="5" id="KW-0732">Signal</keyword>
<dbReference type="Pfam" id="PF13715">
    <property type="entry name" value="CarbopepD_reg_2"/>
    <property type="match status" value="1"/>
</dbReference>
<feature type="domain" description="Secretin/TonB short N-terminal" evidence="9">
    <location>
        <begin position="70"/>
        <end position="121"/>
    </location>
</feature>
<name>A0A1N6D0E1_9BACT</name>
<dbReference type="SUPFAM" id="SSF56935">
    <property type="entry name" value="Porins"/>
    <property type="match status" value="1"/>
</dbReference>
<reference evidence="10 11" key="1">
    <citation type="submission" date="2016-11" db="EMBL/GenBank/DDBJ databases">
        <authorList>
            <person name="Jaros S."/>
            <person name="Januszkiewicz K."/>
            <person name="Wedrychowicz H."/>
        </authorList>
    </citation>
    <scope>NUCLEOTIDE SEQUENCE [LARGE SCALE GENOMIC DNA]</scope>
    <source>
        <strain evidence="10 11">DSM 24787</strain>
    </source>
</reference>
<dbReference type="Pfam" id="PF07660">
    <property type="entry name" value="STN"/>
    <property type="match status" value="1"/>
</dbReference>
<dbReference type="PANTHER" id="PTHR30069">
    <property type="entry name" value="TONB-DEPENDENT OUTER MEMBRANE RECEPTOR"/>
    <property type="match status" value="1"/>
</dbReference>
<keyword evidence="4 8" id="KW-0812">Transmembrane</keyword>
<dbReference type="InterPro" id="IPR023997">
    <property type="entry name" value="TonB-dep_OMP_SusC/RagA_CS"/>
</dbReference>
<evidence type="ECO:0000256" key="1">
    <source>
        <dbReference type="ARBA" id="ARBA00004571"/>
    </source>
</evidence>
<gene>
    <name evidence="10" type="ORF">SAMN04488055_0030</name>
</gene>
<comment type="similarity">
    <text evidence="8">Belongs to the TonB-dependent receptor family.</text>
</comment>
<dbReference type="EMBL" id="FSRA01000001">
    <property type="protein sequence ID" value="SIN64252.1"/>
    <property type="molecule type" value="Genomic_DNA"/>
</dbReference>
<dbReference type="InterPro" id="IPR008969">
    <property type="entry name" value="CarboxyPept-like_regulatory"/>
</dbReference>
<dbReference type="Pfam" id="PF07715">
    <property type="entry name" value="Plug"/>
    <property type="match status" value="1"/>
</dbReference>
<dbReference type="NCBIfam" id="TIGR04057">
    <property type="entry name" value="SusC_RagA_signa"/>
    <property type="match status" value="1"/>
</dbReference>
<dbReference type="InterPro" id="IPR012910">
    <property type="entry name" value="Plug_dom"/>
</dbReference>
<dbReference type="GO" id="GO:0009279">
    <property type="term" value="C:cell outer membrane"/>
    <property type="evidence" value="ECO:0007669"/>
    <property type="project" value="UniProtKB-SubCell"/>
</dbReference>
<keyword evidence="6 8" id="KW-0472">Membrane</keyword>
<dbReference type="Gene3D" id="2.60.40.1120">
    <property type="entry name" value="Carboxypeptidase-like, regulatory domain"/>
    <property type="match status" value="1"/>
</dbReference>
<organism evidence="10 11">
    <name type="scientific">Chitinophaga niabensis</name>
    <dbReference type="NCBI Taxonomy" id="536979"/>
    <lineage>
        <taxon>Bacteria</taxon>
        <taxon>Pseudomonadati</taxon>
        <taxon>Bacteroidota</taxon>
        <taxon>Chitinophagia</taxon>
        <taxon>Chitinophagales</taxon>
        <taxon>Chitinophagaceae</taxon>
        <taxon>Chitinophaga</taxon>
    </lineage>
</organism>
<proteinExistence type="inferred from homology"/>
<evidence type="ECO:0000256" key="5">
    <source>
        <dbReference type="ARBA" id="ARBA00022729"/>
    </source>
</evidence>
<evidence type="ECO:0000256" key="6">
    <source>
        <dbReference type="ARBA" id="ARBA00023136"/>
    </source>
</evidence>